<proteinExistence type="predicted"/>
<dbReference type="Proteomes" id="UP001314205">
    <property type="component" value="Unassembled WGS sequence"/>
</dbReference>
<dbReference type="InterPro" id="IPR043502">
    <property type="entry name" value="DNA/RNA_pol_sf"/>
</dbReference>
<dbReference type="SUPFAM" id="SSF56672">
    <property type="entry name" value="DNA/RNA polymerases"/>
    <property type="match status" value="1"/>
</dbReference>
<accession>A0AAV1KK31</accession>
<gene>
    <name evidence="1" type="ORF">PARMNEM_LOCUS4815</name>
</gene>
<dbReference type="AlphaFoldDB" id="A0AAV1KK31"/>
<protein>
    <submittedName>
        <fullName evidence="1">Uncharacterized protein</fullName>
    </submittedName>
</protein>
<dbReference type="GO" id="GO:0071897">
    <property type="term" value="P:DNA biosynthetic process"/>
    <property type="evidence" value="ECO:0007669"/>
    <property type="project" value="UniProtKB-ARBA"/>
</dbReference>
<organism evidence="1 2">
    <name type="scientific">Parnassius mnemosyne</name>
    <name type="common">clouded apollo</name>
    <dbReference type="NCBI Taxonomy" id="213953"/>
    <lineage>
        <taxon>Eukaryota</taxon>
        <taxon>Metazoa</taxon>
        <taxon>Ecdysozoa</taxon>
        <taxon>Arthropoda</taxon>
        <taxon>Hexapoda</taxon>
        <taxon>Insecta</taxon>
        <taxon>Pterygota</taxon>
        <taxon>Neoptera</taxon>
        <taxon>Endopterygota</taxon>
        <taxon>Lepidoptera</taxon>
        <taxon>Glossata</taxon>
        <taxon>Ditrysia</taxon>
        <taxon>Papilionoidea</taxon>
        <taxon>Papilionidae</taxon>
        <taxon>Parnassiinae</taxon>
        <taxon>Parnassini</taxon>
        <taxon>Parnassius</taxon>
        <taxon>Driopa</taxon>
    </lineage>
</organism>
<name>A0AAV1KK31_9NEOP</name>
<keyword evidence="2" id="KW-1185">Reference proteome</keyword>
<dbReference type="EMBL" id="CAVLGL010000057">
    <property type="protein sequence ID" value="CAK1583418.1"/>
    <property type="molecule type" value="Genomic_DNA"/>
</dbReference>
<sequence>MMFRQTWIHAAVRKYQLILWRESPADLVQVYELTTHTYGLYSSPFVAIRYLLQLAEDEGERYLRAANILRAISYVNDLNGSADTIEEVRILKTELINRMSTAGYELLDDLPLDHMELPKPNPV</sequence>
<reference evidence="1 2" key="1">
    <citation type="submission" date="2023-11" db="EMBL/GenBank/DDBJ databases">
        <authorList>
            <person name="Hedman E."/>
            <person name="Englund M."/>
            <person name="Stromberg M."/>
            <person name="Nyberg Akerstrom W."/>
            <person name="Nylinder S."/>
            <person name="Jareborg N."/>
            <person name="Kallberg Y."/>
            <person name="Kronander E."/>
        </authorList>
    </citation>
    <scope>NUCLEOTIDE SEQUENCE [LARGE SCALE GENOMIC DNA]</scope>
</reference>
<evidence type="ECO:0000313" key="2">
    <source>
        <dbReference type="Proteomes" id="UP001314205"/>
    </source>
</evidence>
<evidence type="ECO:0000313" key="1">
    <source>
        <dbReference type="EMBL" id="CAK1583418.1"/>
    </source>
</evidence>
<comment type="caution">
    <text evidence="1">The sequence shown here is derived from an EMBL/GenBank/DDBJ whole genome shotgun (WGS) entry which is preliminary data.</text>
</comment>